<dbReference type="RefSeq" id="WP_175436634.1">
    <property type="nucleotide sequence ID" value="NZ_CP021978.1"/>
</dbReference>
<dbReference type="InterPro" id="IPR036188">
    <property type="entry name" value="FAD/NAD-bd_sf"/>
</dbReference>
<gene>
    <name evidence="1" type="ORF">CEB94_39470</name>
</gene>
<dbReference type="Proteomes" id="UP000495940">
    <property type="component" value="Chromosome"/>
</dbReference>
<protein>
    <submittedName>
        <fullName evidence="1">Uncharacterized protein</fullName>
    </submittedName>
</protein>
<name>A0A6G5RQW9_9ACTN</name>
<keyword evidence="2" id="KW-1185">Reference proteome</keyword>
<evidence type="ECO:0000313" key="2">
    <source>
        <dbReference type="Proteomes" id="UP000495940"/>
    </source>
</evidence>
<dbReference type="Gene3D" id="3.50.50.60">
    <property type="entry name" value="FAD/NAD(P)-binding domain"/>
    <property type="match status" value="1"/>
</dbReference>
<dbReference type="KEGG" id="shaw:CEB94_39470"/>
<reference evidence="1 2" key="1">
    <citation type="submission" date="2017-06" db="EMBL/GenBank/DDBJ databases">
        <title>Complete Genome Sequence of Streptomyces hawaiiensis NRRL 15010 and insights into acyldepsipeptides biosynthesis.</title>
        <authorList>
            <person name="Mariita R.M."/>
            <person name="Sello J.K."/>
        </authorList>
    </citation>
    <scope>NUCLEOTIDE SEQUENCE [LARGE SCALE GENOMIC DNA]</scope>
    <source>
        <strain evidence="1 2">ATCC 12236</strain>
    </source>
</reference>
<proteinExistence type="predicted"/>
<accession>A0A6G5RQW9</accession>
<organism evidence="1 2">
    <name type="scientific">Streptomyces hawaiiensis</name>
    <dbReference type="NCBI Taxonomy" id="67305"/>
    <lineage>
        <taxon>Bacteria</taxon>
        <taxon>Bacillati</taxon>
        <taxon>Actinomycetota</taxon>
        <taxon>Actinomycetes</taxon>
        <taxon>Kitasatosporales</taxon>
        <taxon>Streptomycetaceae</taxon>
        <taxon>Streptomyces</taxon>
    </lineage>
</organism>
<dbReference type="AlphaFoldDB" id="A0A6G5RQW9"/>
<dbReference type="EMBL" id="CP021978">
    <property type="protein sequence ID" value="QCD60176.1"/>
    <property type="molecule type" value="Genomic_DNA"/>
</dbReference>
<evidence type="ECO:0000313" key="1">
    <source>
        <dbReference type="EMBL" id="QCD60176.1"/>
    </source>
</evidence>
<sequence>MIFAIQLGLAAMSATLVDHWSREGISYALRSGDIAGHAAARLVTAADETKARAADQYERHIDSVLGVEMSASRSLVKLFTRNPGLAHTALTRLPPAWHHLDSCIAGRTSVARIMATPVGRATAALTARLPCR</sequence>